<dbReference type="InterPro" id="IPR058712">
    <property type="entry name" value="SRA_ScoMcrA"/>
</dbReference>
<dbReference type="RefSeq" id="WP_305108006.1">
    <property type="nucleotide sequence ID" value="NZ_JAUTWS010000073.1"/>
</dbReference>
<protein>
    <recommendedName>
        <fullName evidence="1">ScoMcrA-like SRA domain-containing protein</fullName>
    </recommendedName>
</protein>
<dbReference type="EMBL" id="JAUTWS010000073">
    <property type="protein sequence ID" value="MDO9713146.1"/>
    <property type="molecule type" value="Genomic_DNA"/>
</dbReference>
<sequence length="316" mass="35758">MDQPANPDAWHLKPGDRISRVELHRRYKGRQQGGISPSTGSPNVMLFTSEAGHTYGYFDRMHADGRFHYTGEGQVGDQELRQGNKALAEHRVDGRAVRLFDGSSGEVTYRGEFEVDAQEPYYLADAPDLNGEMRTVYVFRLRPCGEMLQEQAVPREEAVPTFGATPRREEIDIEGGQVERFVRAAVAPGEAERREARLVAEYCDYRRRLRAPELVRLRLWPRGEAQPLYTDLYDRAEHRIIEAKGTTTREALRMAVGQLLDYRNLVGQDARLSILLPRMPRPNLVDYLAACRIDIIARDEAGAFRTIPCEEAAAAA</sequence>
<gene>
    <name evidence="2" type="ORF">Q7A36_32760</name>
</gene>
<name>A0ABT9EAF7_9PROT</name>
<dbReference type="Proteomes" id="UP001243009">
    <property type="component" value="Unassembled WGS sequence"/>
</dbReference>
<comment type="caution">
    <text evidence="2">The sequence shown here is derived from an EMBL/GenBank/DDBJ whole genome shotgun (WGS) entry which is preliminary data.</text>
</comment>
<organism evidence="2 3">
    <name type="scientific">Paracraurococcus lichenis</name>
    <dbReference type="NCBI Taxonomy" id="3064888"/>
    <lineage>
        <taxon>Bacteria</taxon>
        <taxon>Pseudomonadati</taxon>
        <taxon>Pseudomonadota</taxon>
        <taxon>Alphaproteobacteria</taxon>
        <taxon>Acetobacterales</taxon>
        <taxon>Roseomonadaceae</taxon>
        <taxon>Paracraurococcus</taxon>
    </lineage>
</organism>
<proteinExistence type="predicted"/>
<keyword evidence="3" id="KW-1185">Reference proteome</keyword>
<evidence type="ECO:0000313" key="3">
    <source>
        <dbReference type="Proteomes" id="UP001243009"/>
    </source>
</evidence>
<dbReference type="Pfam" id="PF26348">
    <property type="entry name" value="SRA_ScoMcrA"/>
    <property type="match status" value="1"/>
</dbReference>
<reference evidence="2 3" key="1">
    <citation type="submission" date="2023-08" db="EMBL/GenBank/DDBJ databases">
        <title>The draft genome sequence of Paracraurococcus sp. LOR1-02.</title>
        <authorList>
            <person name="Kingkaew E."/>
            <person name="Tanasupawat S."/>
        </authorList>
    </citation>
    <scope>NUCLEOTIDE SEQUENCE [LARGE SCALE GENOMIC DNA]</scope>
    <source>
        <strain evidence="2 3">LOR1-02</strain>
    </source>
</reference>
<evidence type="ECO:0000313" key="2">
    <source>
        <dbReference type="EMBL" id="MDO9713146.1"/>
    </source>
</evidence>
<accession>A0ABT9EAF7</accession>
<evidence type="ECO:0000259" key="1">
    <source>
        <dbReference type="Pfam" id="PF26348"/>
    </source>
</evidence>
<feature type="domain" description="ScoMcrA-like SRA" evidence="1">
    <location>
        <begin position="19"/>
        <end position="150"/>
    </location>
</feature>